<gene>
    <name evidence="1" type="ORF">ACFPZJ_08055</name>
</gene>
<proteinExistence type="predicted"/>
<reference evidence="2" key="1">
    <citation type="journal article" date="2019" name="Int. J. Syst. Evol. Microbiol.">
        <title>The Global Catalogue of Microorganisms (GCM) 10K type strain sequencing project: providing services to taxonomists for standard genome sequencing and annotation.</title>
        <authorList>
            <consortium name="The Broad Institute Genomics Platform"/>
            <consortium name="The Broad Institute Genome Sequencing Center for Infectious Disease"/>
            <person name="Wu L."/>
            <person name="Ma J."/>
        </authorList>
    </citation>
    <scope>NUCLEOTIDE SEQUENCE [LARGE SCALE GENOMIC DNA]</scope>
    <source>
        <strain evidence="2">CGMCC 4.7248</strain>
    </source>
</reference>
<comment type="caution">
    <text evidence="1">The sequence shown here is derived from an EMBL/GenBank/DDBJ whole genome shotgun (WGS) entry which is preliminary data.</text>
</comment>
<dbReference type="Proteomes" id="UP001596154">
    <property type="component" value="Unassembled WGS sequence"/>
</dbReference>
<dbReference type="RefSeq" id="WP_381019086.1">
    <property type="nucleotide sequence ID" value="NZ_JBHSNY010000003.1"/>
</dbReference>
<protein>
    <submittedName>
        <fullName evidence="1">Uncharacterized protein</fullName>
    </submittedName>
</protein>
<dbReference type="EMBL" id="JBHSNY010000003">
    <property type="protein sequence ID" value="MFC5633745.1"/>
    <property type="molecule type" value="Genomic_DNA"/>
</dbReference>
<evidence type="ECO:0000313" key="2">
    <source>
        <dbReference type="Proteomes" id="UP001596154"/>
    </source>
</evidence>
<accession>A0ABW0UN85</accession>
<keyword evidence="2" id="KW-1185">Reference proteome</keyword>
<organism evidence="1 2">
    <name type="scientific">Streptomyces bullii</name>
    <dbReference type="NCBI Taxonomy" id="349910"/>
    <lineage>
        <taxon>Bacteria</taxon>
        <taxon>Bacillati</taxon>
        <taxon>Actinomycetota</taxon>
        <taxon>Actinomycetes</taxon>
        <taxon>Kitasatosporales</taxon>
        <taxon>Streptomycetaceae</taxon>
        <taxon>Streptomyces</taxon>
    </lineage>
</organism>
<evidence type="ECO:0000313" key="1">
    <source>
        <dbReference type="EMBL" id="MFC5633745.1"/>
    </source>
</evidence>
<sequence>MMRLVFGAILALLVLYPALVAIVLAALAVAVSQPAVLAFAAGVWAWPRITTRIRGWAA</sequence>
<name>A0ABW0UN85_9ACTN</name>